<reference evidence="1 2" key="1">
    <citation type="submission" date="2019-08" db="EMBL/GenBank/DDBJ databases">
        <title>Professor.</title>
        <authorList>
            <person name="Park J.S."/>
        </authorList>
    </citation>
    <scope>NUCLEOTIDE SEQUENCE [LARGE SCALE GENOMIC DNA]</scope>
    <source>
        <strain evidence="1 2">176CP5-101</strain>
    </source>
</reference>
<dbReference type="InterPro" id="IPR036641">
    <property type="entry name" value="HPT_dom_sf"/>
</dbReference>
<dbReference type="Proteomes" id="UP000321456">
    <property type="component" value="Unassembled WGS sequence"/>
</dbReference>
<evidence type="ECO:0000313" key="2">
    <source>
        <dbReference type="Proteomes" id="UP000321456"/>
    </source>
</evidence>
<name>A0A5C8V3Z2_9FLAO</name>
<comment type="caution">
    <text evidence="1">The sequence shown here is derived from an EMBL/GenBank/DDBJ whole genome shotgun (WGS) entry which is preliminary data.</text>
</comment>
<evidence type="ECO:0000313" key="1">
    <source>
        <dbReference type="EMBL" id="TXN36061.1"/>
    </source>
</evidence>
<protein>
    <submittedName>
        <fullName evidence="1">Hpt domain-containing protein</fullName>
    </submittedName>
</protein>
<dbReference type="GO" id="GO:0000160">
    <property type="term" value="P:phosphorelay signal transduction system"/>
    <property type="evidence" value="ECO:0007669"/>
    <property type="project" value="InterPro"/>
</dbReference>
<sequence>MEEKPSLDYINQICGGDAHFKKDLIDIFKREISKEIESYQLYLKNGNYLKTSEVVHKLSHKIKILDLKNGFKIAEKYCIQLKDSNQSLKIDFERILATMLLFIKKA</sequence>
<proteinExistence type="predicted"/>
<gene>
    <name evidence="1" type="ORF">FVB32_16000</name>
</gene>
<dbReference type="SUPFAM" id="SSF47226">
    <property type="entry name" value="Histidine-containing phosphotransfer domain, HPT domain"/>
    <property type="match status" value="1"/>
</dbReference>
<dbReference type="EMBL" id="VRUR01000002">
    <property type="protein sequence ID" value="TXN36061.1"/>
    <property type="molecule type" value="Genomic_DNA"/>
</dbReference>
<organism evidence="1 2">
    <name type="scientific">Flagellimonas hymeniacidonis</name>
    <dbReference type="NCBI Taxonomy" id="2603628"/>
    <lineage>
        <taxon>Bacteria</taxon>
        <taxon>Pseudomonadati</taxon>
        <taxon>Bacteroidota</taxon>
        <taxon>Flavobacteriia</taxon>
        <taxon>Flavobacteriales</taxon>
        <taxon>Flavobacteriaceae</taxon>
        <taxon>Flagellimonas</taxon>
    </lineage>
</organism>
<keyword evidence="2" id="KW-1185">Reference proteome</keyword>
<dbReference type="RefSeq" id="WP_147744832.1">
    <property type="nucleotide sequence ID" value="NZ_VRUR01000002.1"/>
</dbReference>
<dbReference type="AlphaFoldDB" id="A0A5C8V3Z2"/>
<accession>A0A5C8V3Z2</accession>